<dbReference type="InParanoid" id="A0A1C4ZL37"/>
<keyword evidence="4" id="KW-1185">Reference proteome</keyword>
<feature type="region of interest" description="Disordered" evidence="1">
    <location>
        <begin position="66"/>
        <end position="99"/>
    </location>
</feature>
<keyword evidence="2" id="KW-0812">Transmembrane</keyword>
<evidence type="ECO:0000313" key="3">
    <source>
        <dbReference type="EMBL" id="SCF33635.1"/>
    </source>
</evidence>
<accession>A0A1C4ZL37</accession>
<evidence type="ECO:0000256" key="2">
    <source>
        <dbReference type="SAM" id="Phobius"/>
    </source>
</evidence>
<dbReference type="RefSeq" id="WP_088984112.1">
    <property type="nucleotide sequence ID" value="NZ_LT607413.1"/>
</dbReference>
<keyword evidence="2" id="KW-0472">Membrane</keyword>
<gene>
    <name evidence="3" type="ORF">GA0070618_5420</name>
</gene>
<proteinExistence type="predicted"/>
<sequence>MSDDRIQYGLDAYADHLQRFADLAPAAEIRRRAAQRRRNQAAGAAFAAVLIAVVGLGAILKRAPEPAPNPAAPSVSPSPSPSPSPSSSRTSTSTSTVKSDVTQLRQLGIDLEADVLIDIADDGVDHWVQIGANDTVDFTGTAKDASTRMVLLPAPVTARNRVVITPSARPGFCVAATPQPPLALQTCQDGDETQTWQVLPAGDSGQFNLAGPYGVITVDEALVPPGQSGRTGLQTIRFDK</sequence>
<evidence type="ECO:0000313" key="4">
    <source>
        <dbReference type="Proteomes" id="UP000198253"/>
    </source>
</evidence>
<protein>
    <submittedName>
        <fullName evidence="3">Uncharacterized protein</fullName>
    </submittedName>
</protein>
<feature type="transmembrane region" description="Helical" evidence="2">
    <location>
        <begin position="41"/>
        <end position="60"/>
    </location>
</feature>
<feature type="compositionally biased region" description="Pro residues" evidence="1">
    <location>
        <begin position="66"/>
        <end position="84"/>
    </location>
</feature>
<reference evidence="4" key="1">
    <citation type="submission" date="2016-06" db="EMBL/GenBank/DDBJ databases">
        <authorList>
            <person name="Varghese N."/>
            <person name="Submissions Spin"/>
        </authorList>
    </citation>
    <scope>NUCLEOTIDE SEQUENCE [LARGE SCALE GENOMIC DNA]</scope>
    <source>
        <strain evidence="4">DSM 43816</strain>
    </source>
</reference>
<name>A0A1C4ZL37_MICEC</name>
<dbReference type="EMBL" id="LT607413">
    <property type="protein sequence ID" value="SCF33635.1"/>
    <property type="molecule type" value="Genomic_DNA"/>
</dbReference>
<keyword evidence="2" id="KW-1133">Transmembrane helix</keyword>
<feature type="compositionally biased region" description="Low complexity" evidence="1">
    <location>
        <begin position="85"/>
        <end position="96"/>
    </location>
</feature>
<evidence type="ECO:0000256" key="1">
    <source>
        <dbReference type="SAM" id="MobiDB-lite"/>
    </source>
</evidence>
<organism evidence="3 4">
    <name type="scientific">Micromonospora echinospora</name>
    <name type="common">Micromonospora purpurea</name>
    <dbReference type="NCBI Taxonomy" id="1877"/>
    <lineage>
        <taxon>Bacteria</taxon>
        <taxon>Bacillati</taxon>
        <taxon>Actinomycetota</taxon>
        <taxon>Actinomycetes</taxon>
        <taxon>Micromonosporales</taxon>
        <taxon>Micromonosporaceae</taxon>
        <taxon>Micromonospora</taxon>
    </lineage>
</organism>
<dbReference type="Proteomes" id="UP000198253">
    <property type="component" value="Chromosome I"/>
</dbReference>
<dbReference type="AlphaFoldDB" id="A0A1C4ZL37"/>